<feature type="non-terminal residue" evidence="2">
    <location>
        <position position="1"/>
    </location>
</feature>
<evidence type="ECO:0000256" key="1">
    <source>
        <dbReference type="SAM" id="MobiDB-lite"/>
    </source>
</evidence>
<feature type="region of interest" description="Disordered" evidence="1">
    <location>
        <begin position="82"/>
        <end position="104"/>
    </location>
</feature>
<proteinExistence type="evidence at transcript level"/>
<gene>
    <name evidence="2" type="primary">CEACAM</name>
</gene>
<accession>E2IKR1</accession>
<dbReference type="EMBL" id="HM565962">
    <property type="protein sequence ID" value="ADK35882.1"/>
    <property type="molecule type" value="mRNA"/>
</dbReference>
<sequence length="104" mass="11711">QNSAGFNWYKGESVDSTRRIIGYVTATQQTNRGPAYSAERQHTPMPPCWSRTSPCMTQDSTPYKSYCQILRMKKQLASSVYTGSLPKPSLTSNNSNPWRDEDAV</sequence>
<dbReference type="AlphaFoldDB" id="E2IKR1"/>
<dbReference type="InterPro" id="IPR013783">
    <property type="entry name" value="Ig-like_fold"/>
</dbReference>
<reference evidence="2" key="2">
    <citation type="submission" date="2010-06" db="EMBL/GenBank/DDBJ databases">
        <authorList>
            <person name="Naghibalhossaini F."/>
        </authorList>
    </citation>
    <scope>NUCLEOTIDE SEQUENCE</scope>
    <source>
        <tissue evidence="2">Blood</tissue>
    </source>
</reference>
<name>E2IKR1_PLEMO</name>
<dbReference type="Gene3D" id="2.60.40.10">
    <property type="entry name" value="Immunoglobulins"/>
    <property type="match status" value="1"/>
</dbReference>
<feature type="region of interest" description="Disordered" evidence="1">
    <location>
        <begin position="30"/>
        <end position="54"/>
    </location>
</feature>
<protein>
    <submittedName>
        <fullName evidence="2">CEACAM5-related protein</fullName>
    </submittedName>
</protein>
<evidence type="ECO:0000313" key="2">
    <source>
        <dbReference type="EMBL" id="ADK35882.1"/>
    </source>
</evidence>
<reference evidence="2" key="1">
    <citation type="journal article" date="2007" name="Mol. Biol. Cell">
        <title>Evolution of a tumorigenic property conferred by glycophosphatidyl-inositol membrane anchors of carcinoembryonic antigen gene family members during the primate radiation.</title>
        <authorList>
            <person name="Naghibalhossaini F."/>
            <person name="Yoder A.D."/>
            <person name="Tobi M."/>
            <person name="Stanners C.P."/>
        </authorList>
    </citation>
    <scope>NUCLEOTIDE SEQUENCE</scope>
    <source>
        <tissue evidence="2">Blood</tissue>
    </source>
</reference>
<organism evidence="2">
    <name type="scientific">Plecturocebus moloch</name>
    <name type="common">Dusky titi monkey</name>
    <name type="synonym">Callicebus moloch</name>
    <dbReference type="NCBI Taxonomy" id="9523"/>
    <lineage>
        <taxon>Eukaryota</taxon>
        <taxon>Metazoa</taxon>
        <taxon>Chordata</taxon>
        <taxon>Craniata</taxon>
        <taxon>Vertebrata</taxon>
        <taxon>Euteleostomi</taxon>
        <taxon>Mammalia</taxon>
        <taxon>Eutheria</taxon>
        <taxon>Euarchontoglires</taxon>
        <taxon>Primates</taxon>
        <taxon>Haplorrhini</taxon>
        <taxon>Platyrrhini</taxon>
        <taxon>Pitheciidae</taxon>
        <taxon>Callicebinae</taxon>
        <taxon>Plecturocebus</taxon>
    </lineage>
</organism>
<feature type="non-terminal residue" evidence="2">
    <location>
        <position position="104"/>
    </location>
</feature>